<proteinExistence type="predicted"/>
<feature type="domain" description="T-SNARE coiled-coil homology" evidence="7">
    <location>
        <begin position="140"/>
        <end position="202"/>
    </location>
</feature>
<name>A0A6J2STM9_DROHY</name>
<dbReference type="RefSeq" id="XP_030079505.1">
    <property type="nucleotide sequence ID" value="XM_030223645.1"/>
</dbReference>
<evidence type="ECO:0000256" key="2">
    <source>
        <dbReference type="ARBA" id="ARBA00022448"/>
    </source>
</evidence>
<dbReference type="PROSITE" id="PS50192">
    <property type="entry name" value="T_SNARE"/>
    <property type="match status" value="1"/>
</dbReference>
<dbReference type="AlphaFoldDB" id="A0A6J2STM9"/>
<dbReference type="Proteomes" id="UP000504633">
    <property type="component" value="Unplaced"/>
</dbReference>
<evidence type="ECO:0000256" key="4">
    <source>
        <dbReference type="ARBA" id="ARBA00022989"/>
    </source>
</evidence>
<keyword evidence="8" id="KW-1185">Reference proteome</keyword>
<dbReference type="Gene3D" id="1.20.5.110">
    <property type="match status" value="1"/>
</dbReference>
<evidence type="ECO:0000256" key="5">
    <source>
        <dbReference type="ARBA" id="ARBA00023136"/>
    </source>
</evidence>
<feature type="transmembrane region" description="Helical" evidence="6">
    <location>
        <begin position="209"/>
        <end position="227"/>
    </location>
</feature>
<organism evidence="8 9">
    <name type="scientific">Drosophila hydei</name>
    <name type="common">Fruit fly</name>
    <dbReference type="NCBI Taxonomy" id="7224"/>
    <lineage>
        <taxon>Eukaryota</taxon>
        <taxon>Metazoa</taxon>
        <taxon>Ecdysozoa</taxon>
        <taxon>Arthropoda</taxon>
        <taxon>Hexapoda</taxon>
        <taxon>Insecta</taxon>
        <taxon>Pterygota</taxon>
        <taxon>Neoptera</taxon>
        <taxon>Endopterygota</taxon>
        <taxon>Diptera</taxon>
        <taxon>Brachycera</taxon>
        <taxon>Muscomorpha</taxon>
        <taxon>Ephydroidea</taxon>
        <taxon>Drosophilidae</taxon>
        <taxon>Drosophila</taxon>
    </lineage>
</organism>
<dbReference type="GO" id="GO:0016020">
    <property type="term" value="C:membrane"/>
    <property type="evidence" value="ECO:0007669"/>
    <property type="project" value="UniProtKB-SubCell"/>
</dbReference>
<dbReference type="OMA" id="SAWQDQD"/>
<accession>A0A6J2STM9</accession>
<dbReference type="InterPro" id="IPR000727">
    <property type="entry name" value="T_SNARE_dom"/>
</dbReference>
<dbReference type="SUPFAM" id="SSF58038">
    <property type="entry name" value="SNARE fusion complex"/>
    <property type="match status" value="1"/>
</dbReference>
<evidence type="ECO:0000313" key="8">
    <source>
        <dbReference type="Proteomes" id="UP000504633"/>
    </source>
</evidence>
<protein>
    <submittedName>
        <fullName evidence="9">Syntaxin-8</fullName>
    </submittedName>
</protein>
<reference evidence="9" key="1">
    <citation type="submission" date="2025-08" db="UniProtKB">
        <authorList>
            <consortium name="RefSeq"/>
        </authorList>
    </citation>
    <scope>IDENTIFICATION</scope>
    <source>
        <strain evidence="9">15085-1641.00</strain>
        <tissue evidence="9">Whole body</tissue>
    </source>
</reference>
<evidence type="ECO:0000256" key="1">
    <source>
        <dbReference type="ARBA" id="ARBA00004167"/>
    </source>
</evidence>
<sequence>MSLVDHDSWDIEYKGCERLRHQLLGLLHKRRQLDATVATPEYAKLTNSIDTSREQLAKDVKHLKVVLDNAITWESCPEYELQQRRINYDKLNSDLRSIDATLNSNSAYPSSSSSSVWQQMGTTAAIAPPTDVASLKLTQAAILEQQDRGLEALSATISRQRQLATQVYDEVDDQHNILDNLANTMDRVEAGVQRETRTIGQVTRKDSTWGYWLVILSLFVAIIIVVLI</sequence>
<evidence type="ECO:0000256" key="3">
    <source>
        <dbReference type="ARBA" id="ARBA00022692"/>
    </source>
</evidence>
<keyword evidence="2" id="KW-0813">Transport</keyword>
<evidence type="ECO:0000256" key="6">
    <source>
        <dbReference type="SAM" id="Phobius"/>
    </source>
</evidence>
<dbReference type="KEGG" id="dhe:111597778"/>
<dbReference type="SMART" id="SM00397">
    <property type="entry name" value="t_SNARE"/>
    <property type="match status" value="1"/>
</dbReference>
<evidence type="ECO:0000259" key="7">
    <source>
        <dbReference type="PROSITE" id="PS50192"/>
    </source>
</evidence>
<keyword evidence="5 6" id="KW-0472">Membrane</keyword>
<evidence type="ECO:0000313" key="9">
    <source>
        <dbReference type="RefSeq" id="XP_030079505.1"/>
    </source>
</evidence>
<keyword evidence="4 6" id="KW-1133">Transmembrane helix</keyword>
<dbReference type="GeneID" id="111597778"/>
<dbReference type="OrthoDB" id="428895at2759"/>
<dbReference type="Pfam" id="PF05739">
    <property type="entry name" value="SNARE"/>
    <property type="match status" value="1"/>
</dbReference>
<comment type="subcellular location">
    <subcellularLocation>
        <location evidence="1">Membrane</location>
        <topology evidence="1">Single-pass membrane protein</topology>
    </subcellularLocation>
</comment>
<dbReference type="GO" id="GO:0005794">
    <property type="term" value="C:Golgi apparatus"/>
    <property type="evidence" value="ECO:0007669"/>
    <property type="project" value="UniProtKB-ARBA"/>
</dbReference>
<gene>
    <name evidence="9" type="primary">LOC111597778</name>
</gene>
<dbReference type="CDD" id="cd15852">
    <property type="entry name" value="SNARE_Syntaxin8"/>
    <property type="match status" value="1"/>
</dbReference>
<dbReference type="InterPro" id="IPR041875">
    <property type="entry name" value="Syntaxin-8_SNARE"/>
</dbReference>
<keyword evidence="3 6" id="KW-0812">Transmembrane</keyword>
<dbReference type="PANTHER" id="PTHR12791">
    <property type="entry name" value="GOLGI SNARE BET1-RELATED"/>
    <property type="match status" value="1"/>
</dbReference>